<feature type="compositionally biased region" description="Basic and acidic residues" evidence="1">
    <location>
        <begin position="76"/>
        <end position="85"/>
    </location>
</feature>
<dbReference type="InParanoid" id="A0A317XQ97"/>
<keyword evidence="2" id="KW-1133">Transmembrane helix</keyword>
<feature type="transmembrane region" description="Helical" evidence="2">
    <location>
        <begin position="506"/>
        <end position="526"/>
    </location>
</feature>
<dbReference type="STRING" id="1882483.A0A317XQ97"/>
<evidence type="ECO:0000313" key="4">
    <source>
        <dbReference type="Proteomes" id="UP000246740"/>
    </source>
</evidence>
<name>A0A317XQ97_9BASI</name>
<reference evidence="3 4" key="1">
    <citation type="journal article" date="2018" name="Mol. Biol. Evol.">
        <title>Broad Genomic Sampling Reveals a Smut Pathogenic Ancestry of the Fungal Clade Ustilaginomycotina.</title>
        <authorList>
            <person name="Kijpornyongpan T."/>
            <person name="Mondo S.J."/>
            <person name="Barry K."/>
            <person name="Sandor L."/>
            <person name="Lee J."/>
            <person name="Lipzen A."/>
            <person name="Pangilinan J."/>
            <person name="LaButti K."/>
            <person name="Hainaut M."/>
            <person name="Henrissat B."/>
            <person name="Grigoriev I.V."/>
            <person name="Spatafora J.W."/>
            <person name="Aime M.C."/>
        </authorList>
    </citation>
    <scope>NUCLEOTIDE SEQUENCE [LARGE SCALE GENOMIC DNA]</scope>
    <source>
        <strain evidence="3 4">MCA 3645</strain>
    </source>
</reference>
<accession>A0A317XQ97</accession>
<feature type="transmembrane region" description="Helical" evidence="2">
    <location>
        <begin position="472"/>
        <end position="494"/>
    </location>
</feature>
<dbReference type="OrthoDB" id="3363151at2759"/>
<evidence type="ECO:0000256" key="2">
    <source>
        <dbReference type="SAM" id="Phobius"/>
    </source>
</evidence>
<dbReference type="Proteomes" id="UP000246740">
    <property type="component" value="Unassembled WGS sequence"/>
</dbReference>
<feature type="transmembrane region" description="Helical" evidence="2">
    <location>
        <begin position="262"/>
        <end position="279"/>
    </location>
</feature>
<feature type="transmembrane region" description="Helical" evidence="2">
    <location>
        <begin position="221"/>
        <end position="242"/>
    </location>
</feature>
<keyword evidence="2" id="KW-0812">Transmembrane</keyword>
<gene>
    <name evidence="3" type="ORF">BCV70DRAFT_189823</name>
</gene>
<dbReference type="EMBL" id="KZ819193">
    <property type="protein sequence ID" value="PWZ00058.1"/>
    <property type="molecule type" value="Genomic_DNA"/>
</dbReference>
<organism evidence="3 4">
    <name type="scientific">Testicularia cyperi</name>
    <dbReference type="NCBI Taxonomy" id="1882483"/>
    <lineage>
        <taxon>Eukaryota</taxon>
        <taxon>Fungi</taxon>
        <taxon>Dikarya</taxon>
        <taxon>Basidiomycota</taxon>
        <taxon>Ustilaginomycotina</taxon>
        <taxon>Ustilaginomycetes</taxon>
        <taxon>Ustilaginales</taxon>
        <taxon>Anthracoideaceae</taxon>
        <taxon>Testicularia</taxon>
    </lineage>
</organism>
<sequence>MASRYSMSAEMPATRKSIHRSIRRQGGQAGPLPELHEQQQQQQQPLYPSEKISVRPVNERADGPTAAAPLNPASKFETDSDPSHDERGYAILTGADRWGLTQKPFLAEDLNDEGRTRNTRLRYIEGLRGILGLQVLIWTFFRIFAPAIVVDRDIDGIYPATFTSTSPSWQNVLRKALSPLLFNGDLQAAFFVIISGRVSLQTFVERRNAISLSGPAFKRPFRFIPPVAITLALVTLVVAVNGFRYADEMATDLNNQLARAPVQWNSALEFFNSLAFYFFTPDAYKTARAVQFLPPSGIMWFIPILFQQTYVMIIIAFILPVTIFRYKTLGMVLLILTTAWVGRWSWYTLTGLMLAEYSTIYLQMLPKQGIPITRSGSRHIAAWIPGVVFTLLGIFFKYLWIAALPADANNEIVAHVDGSTGKLNYSTDPAEIAYPRYDNWLLATGVLYLIELSPVAKRVLAIKPLAYLGRLSFSIALISGTVMLSLGSFLYHFFVVNQGWNSDAGLLGVLFVILVPASLVIAELYARIIDDTTLFATKWLFKWIRV</sequence>
<evidence type="ECO:0000256" key="1">
    <source>
        <dbReference type="SAM" id="MobiDB-lite"/>
    </source>
</evidence>
<proteinExistence type="predicted"/>
<evidence type="ECO:0008006" key="5">
    <source>
        <dbReference type="Google" id="ProtNLM"/>
    </source>
</evidence>
<protein>
    <recommendedName>
        <fullName evidence="5">Acyltransferase 3 domain-containing protein</fullName>
    </recommendedName>
</protein>
<feature type="transmembrane region" description="Helical" evidence="2">
    <location>
        <begin position="300"/>
        <end position="324"/>
    </location>
</feature>
<keyword evidence="2" id="KW-0472">Membrane</keyword>
<feature type="region of interest" description="Disordered" evidence="1">
    <location>
        <begin position="1"/>
        <end position="85"/>
    </location>
</feature>
<feature type="transmembrane region" description="Helical" evidence="2">
    <location>
        <begin position="130"/>
        <end position="149"/>
    </location>
</feature>
<feature type="transmembrane region" description="Helical" evidence="2">
    <location>
        <begin position="382"/>
        <end position="401"/>
    </location>
</feature>
<keyword evidence="4" id="KW-1185">Reference proteome</keyword>
<evidence type="ECO:0000313" key="3">
    <source>
        <dbReference type="EMBL" id="PWZ00058.1"/>
    </source>
</evidence>
<dbReference type="AlphaFoldDB" id="A0A317XQ97"/>